<dbReference type="OrthoDB" id="2593454at2"/>
<dbReference type="InterPro" id="IPR010499">
    <property type="entry name" value="AraC_E-bd"/>
</dbReference>
<sequence length="171" mass="20078">MNHVFQELVEKYKPKIIDKREFRVVGISCNTTMMDKDIKVPNVVEEFHSSRIGEVKNRMDETISYGIFVDPPNFNPEKDEFTWIAGVEVTNDEDIPLDMMSITISAHQYAVLAFNPKTDDINPYQFLYQWFTREGYEEADLIGFEVYNPYKGVDSDYILHLPVKKIRRIIK</sequence>
<dbReference type="Proteomes" id="UP000306477">
    <property type="component" value="Unassembled WGS sequence"/>
</dbReference>
<dbReference type="Gene3D" id="3.20.80.10">
    <property type="entry name" value="Regulatory factor, effector binding domain"/>
    <property type="match status" value="1"/>
</dbReference>
<evidence type="ECO:0000313" key="3">
    <source>
        <dbReference type="Proteomes" id="UP000306477"/>
    </source>
</evidence>
<comment type="caution">
    <text evidence="2">The sequence shown here is derived from an EMBL/GenBank/DDBJ whole genome shotgun (WGS) entry which is preliminary data.</text>
</comment>
<dbReference type="EMBL" id="SLUB01000008">
    <property type="protein sequence ID" value="THE13574.1"/>
    <property type="molecule type" value="Genomic_DNA"/>
</dbReference>
<accession>A0A4S3PVL8</accession>
<dbReference type="InterPro" id="IPR029442">
    <property type="entry name" value="GyrI-like"/>
</dbReference>
<dbReference type="STRING" id="1033734.GCA_000285535_02176"/>
<evidence type="ECO:0000313" key="2">
    <source>
        <dbReference type="EMBL" id="THE13574.1"/>
    </source>
</evidence>
<dbReference type="Pfam" id="PF06445">
    <property type="entry name" value="GyrI-like"/>
    <property type="match status" value="1"/>
</dbReference>
<dbReference type="SUPFAM" id="SSF55136">
    <property type="entry name" value="Probable bacterial effector-binding domain"/>
    <property type="match status" value="1"/>
</dbReference>
<organism evidence="2 3">
    <name type="scientific">Bacillus timonensis</name>
    <dbReference type="NCBI Taxonomy" id="1033734"/>
    <lineage>
        <taxon>Bacteria</taxon>
        <taxon>Bacillati</taxon>
        <taxon>Bacillota</taxon>
        <taxon>Bacilli</taxon>
        <taxon>Bacillales</taxon>
        <taxon>Bacillaceae</taxon>
        <taxon>Bacillus</taxon>
    </lineage>
</organism>
<gene>
    <name evidence="2" type="ORF">E1I69_06565</name>
</gene>
<dbReference type="AlphaFoldDB" id="A0A4S3PVL8"/>
<evidence type="ECO:0000259" key="1">
    <source>
        <dbReference type="SMART" id="SM00871"/>
    </source>
</evidence>
<name>A0A4S3PVL8_9BACI</name>
<reference evidence="2 3" key="1">
    <citation type="journal article" date="2019" name="Indoor Air">
        <title>Impacts of indoor surface finishes on bacterial viability.</title>
        <authorList>
            <person name="Hu J."/>
            <person name="Maamar S.B."/>
            <person name="Glawe A.J."/>
            <person name="Gottel N."/>
            <person name="Gilbert J.A."/>
            <person name="Hartmann E.M."/>
        </authorList>
    </citation>
    <scope>NUCLEOTIDE SEQUENCE [LARGE SCALE GENOMIC DNA]</scope>
    <source>
        <strain evidence="2 3">AF060A6</strain>
    </source>
</reference>
<dbReference type="SMART" id="SM00871">
    <property type="entry name" value="AraC_E_bind"/>
    <property type="match status" value="1"/>
</dbReference>
<protein>
    <submittedName>
        <fullName evidence="2">AraC family transcriptional regulator</fullName>
    </submittedName>
</protein>
<dbReference type="PANTHER" id="PTHR36444:SF2">
    <property type="entry name" value="TRANSCRIPTIONAL REGULATOR PROTEIN YOBU-RELATED"/>
    <property type="match status" value="1"/>
</dbReference>
<feature type="domain" description="AraC effector-binding" evidence="1">
    <location>
        <begin position="12"/>
        <end position="164"/>
    </location>
</feature>
<dbReference type="InterPro" id="IPR053182">
    <property type="entry name" value="YobU-like_regulator"/>
</dbReference>
<proteinExistence type="predicted"/>
<dbReference type="InterPro" id="IPR011256">
    <property type="entry name" value="Reg_factor_effector_dom_sf"/>
</dbReference>
<dbReference type="RefSeq" id="WP_136378807.1">
    <property type="nucleotide sequence ID" value="NZ_SLUB01000008.1"/>
</dbReference>
<keyword evidence="3" id="KW-1185">Reference proteome</keyword>
<dbReference type="PANTHER" id="PTHR36444">
    <property type="entry name" value="TRANSCRIPTIONAL REGULATOR PROTEIN YOBU-RELATED"/>
    <property type="match status" value="1"/>
</dbReference>